<keyword evidence="1" id="KW-1133">Transmembrane helix</keyword>
<sequence length="431" mass="46335">MSRPAPLRSLPFTTLLPGLVVPVGVLLLGWPIAVVLGVFVLEIAAVVCWAVVKIPFAAKRPRNMIDGDDRLLGPLQTKRGSVSLPGPLPPVYLRNVPTLLLTAGFLAPLEVGTAFLVFAFTDPTITTPVVEQLLLGGAGVFLAEGVETAREYFARGGYREHSPRSVVLVPFRRLFAVGALLFVAGPLQGAAVSGEVVLAVLVVGKFLYDLRRLQVARDPDARGLFYRLYGSAETEPEPVPVEVPPGAPVVCDRPPRGAALLDALYRGVTYTLTSPVLVVYLAAAFFLAFGATTVGLVFVGVVALFAGVRAASRYLRYGTVEYRGYDGTLVVYDRLLEEPQARLERTAVTDLEVTADAVDRVFDTQTVRLGGMDDDDTPTFRLTVPDPEELDGDDANANESLSLVHVRDHRRLVDALGVSWRLDAATDATSG</sequence>
<evidence type="ECO:0000313" key="3">
    <source>
        <dbReference type="Proteomes" id="UP001057580"/>
    </source>
</evidence>
<feature type="transmembrane region" description="Helical" evidence="1">
    <location>
        <begin position="20"/>
        <end position="52"/>
    </location>
</feature>
<evidence type="ECO:0000313" key="2">
    <source>
        <dbReference type="EMBL" id="UWM53444.1"/>
    </source>
</evidence>
<feature type="transmembrane region" description="Helical" evidence="1">
    <location>
        <begin position="174"/>
        <end position="203"/>
    </location>
</feature>
<proteinExistence type="predicted"/>
<keyword evidence="1" id="KW-0812">Transmembrane</keyword>
<feature type="transmembrane region" description="Helical" evidence="1">
    <location>
        <begin position="277"/>
        <end position="306"/>
    </location>
</feature>
<keyword evidence="3" id="KW-1185">Reference proteome</keyword>
<dbReference type="InterPro" id="IPR045466">
    <property type="entry name" value="DUF6498"/>
</dbReference>
<dbReference type="Proteomes" id="UP001057580">
    <property type="component" value="Chromosome"/>
</dbReference>
<name>A0A9E7R0K1_9EURY</name>
<reference evidence="2" key="1">
    <citation type="submission" date="2022-09" db="EMBL/GenBank/DDBJ databases">
        <title>Diverse halophilic archaea isolated from saline environments.</title>
        <authorList>
            <person name="Cui H.-L."/>
        </authorList>
    </citation>
    <scope>NUCLEOTIDE SEQUENCE</scope>
    <source>
        <strain evidence="2">ZS-35-S2</strain>
    </source>
</reference>
<accession>A0A9E7R0K1</accession>
<organism evidence="2 3">
    <name type="scientific">Salinirubellus salinus</name>
    <dbReference type="NCBI Taxonomy" id="1364945"/>
    <lineage>
        <taxon>Archaea</taxon>
        <taxon>Methanobacteriati</taxon>
        <taxon>Methanobacteriota</taxon>
        <taxon>Stenosarchaea group</taxon>
        <taxon>Halobacteria</taxon>
        <taxon>Halobacteriales</taxon>
        <taxon>Natronomonadaceae</taxon>
        <taxon>Salinirubellus</taxon>
    </lineage>
</organism>
<evidence type="ECO:0000256" key="1">
    <source>
        <dbReference type="SAM" id="Phobius"/>
    </source>
</evidence>
<dbReference type="Pfam" id="PF20108">
    <property type="entry name" value="DUF6498"/>
    <property type="match status" value="1"/>
</dbReference>
<dbReference type="GeneID" id="74943758"/>
<gene>
    <name evidence="2" type="ORF">N0B31_15010</name>
</gene>
<dbReference type="RefSeq" id="WP_260592438.1">
    <property type="nucleotide sequence ID" value="NZ_CP104003.1"/>
</dbReference>
<dbReference type="EMBL" id="CP104003">
    <property type="protein sequence ID" value="UWM53444.1"/>
    <property type="molecule type" value="Genomic_DNA"/>
</dbReference>
<feature type="transmembrane region" description="Helical" evidence="1">
    <location>
        <begin position="99"/>
        <end position="121"/>
    </location>
</feature>
<dbReference type="AlphaFoldDB" id="A0A9E7R0K1"/>
<dbReference type="KEGG" id="ssai:N0B31_15010"/>
<protein>
    <submittedName>
        <fullName evidence="2">DUF6498-containing protein</fullName>
    </submittedName>
</protein>
<keyword evidence="1" id="KW-0472">Membrane</keyword>